<protein>
    <submittedName>
        <fullName evidence="2">DUF4397 domain-containing protein</fullName>
    </submittedName>
</protein>
<evidence type="ECO:0000313" key="3">
    <source>
        <dbReference type="Proteomes" id="UP001596958"/>
    </source>
</evidence>
<sequence length="242" mass="25798">MRSALLLTKQKGMAWLFACFAGLLVLSGIISCGKANTAIPVGANIQFQVVNLGPDLRPINLWVGFIKRNIAYSYPTPSGYFSMASVDTPLQIRSALANVSTTNFVSIDTLLRGNTKYTLFVTGLRADTSITGIFTTDTSSTSTPGRGKIRFVNASPRSPGLDVIANGTTAFTNRAYKSVSKFIEMAPGSYEFKISPAGSPLNVLKTLPQVSIQDGKLYTIYSYGIAGRVDSAAFGAGVIANR</sequence>
<accession>A0ABW2YZU0</accession>
<dbReference type="Pfam" id="PF14344">
    <property type="entry name" value="DUF4397"/>
    <property type="match status" value="1"/>
</dbReference>
<evidence type="ECO:0000313" key="2">
    <source>
        <dbReference type="EMBL" id="MFD0750723.1"/>
    </source>
</evidence>
<dbReference type="RefSeq" id="WP_377100235.1">
    <property type="nucleotide sequence ID" value="NZ_JBHTHU010000006.1"/>
</dbReference>
<dbReference type="InterPro" id="IPR025510">
    <property type="entry name" value="DUF4397"/>
</dbReference>
<keyword evidence="3" id="KW-1185">Reference proteome</keyword>
<gene>
    <name evidence="2" type="ORF">ACFQZS_11250</name>
</gene>
<proteinExistence type="predicted"/>
<feature type="domain" description="DUF4397" evidence="1">
    <location>
        <begin position="148"/>
        <end position="226"/>
    </location>
</feature>
<name>A0ABW2YZU0_9SPHI</name>
<comment type="caution">
    <text evidence="2">The sequence shown here is derived from an EMBL/GenBank/DDBJ whole genome shotgun (WGS) entry which is preliminary data.</text>
</comment>
<evidence type="ECO:0000259" key="1">
    <source>
        <dbReference type="Pfam" id="PF14344"/>
    </source>
</evidence>
<dbReference type="PROSITE" id="PS51257">
    <property type="entry name" value="PROKAR_LIPOPROTEIN"/>
    <property type="match status" value="1"/>
</dbReference>
<reference evidence="3" key="1">
    <citation type="journal article" date="2019" name="Int. J. Syst. Evol. Microbiol.">
        <title>The Global Catalogue of Microorganisms (GCM) 10K type strain sequencing project: providing services to taxonomists for standard genome sequencing and annotation.</title>
        <authorList>
            <consortium name="The Broad Institute Genomics Platform"/>
            <consortium name="The Broad Institute Genome Sequencing Center for Infectious Disease"/>
            <person name="Wu L."/>
            <person name="Ma J."/>
        </authorList>
    </citation>
    <scope>NUCLEOTIDE SEQUENCE [LARGE SCALE GENOMIC DNA]</scope>
    <source>
        <strain evidence="3">CCUG 63418</strain>
    </source>
</reference>
<dbReference type="Proteomes" id="UP001596958">
    <property type="component" value="Unassembled WGS sequence"/>
</dbReference>
<dbReference type="EMBL" id="JBHTHU010000006">
    <property type="protein sequence ID" value="MFD0750723.1"/>
    <property type="molecule type" value="Genomic_DNA"/>
</dbReference>
<organism evidence="2 3">
    <name type="scientific">Mucilaginibacter calamicampi</name>
    <dbReference type="NCBI Taxonomy" id="1302352"/>
    <lineage>
        <taxon>Bacteria</taxon>
        <taxon>Pseudomonadati</taxon>
        <taxon>Bacteroidota</taxon>
        <taxon>Sphingobacteriia</taxon>
        <taxon>Sphingobacteriales</taxon>
        <taxon>Sphingobacteriaceae</taxon>
        <taxon>Mucilaginibacter</taxon>
    </lineage>
</organism>